<reference evidence="2 3" key="1">
    <citation type="submission" date="2020-11" db="EMBL/GenBank/DDBJ databases">
        <title>Carbohydrate-dependent, anaerobic sulfur respiration: A novel catabolism in halophilic archaea.</title>
        <authorList>
            <person name="Sorokin D.Y."/>
            <person name="Messina E."/>
            <person name="Smedile F."/>
            <person name="La Cono V."/>
            <person name="Hallsworth J.E."/>
            <person name="Yakimov M.M."/>
        </authorList>
    </citation>
    <scope>NUCLEOTIDE SEQUENCE [LARGE SCALE GENOMIC DNA]</scope>
    <source>
        <strain evidence="2 3">HSR12-2</strain>
    </source>
</reference>
<protein>
    <submittedName>
        <fullName evidence="2">Uncharacterized protein</fullName>
    </submittedName>
</protein>
<dbReference type="Proteomes" id="UP000662973">
    <property type="component" value="Chromosome"/>
</dbReference>
<keyword evidence="3" id="KW-1185">Reference proteome</keyword>
<organism evidence="2 3">
    <name type="scientific">Halapricum desulfuricans</name>
    <dbReference type="NCBI Taxonomy" id="2841257"/>
    <lineage>
        <taxon>Archaea</taxon>
        <taxon>Methanobacteriati</taxon>
        <taxon>Methanobacteriota</taxon>
        <taxon>Stenosarchaea group</taxon>
        <taxon>Halobacteria</taxon>
        <taxon>Halobacteriales</taxon>
        <taxon>Haloarculaceae</taxon>
        <taxon>Halapricum</taxon>
    </lineage>
</organism>
<accession>A0A897N9U9</accession>
<dbReference type="EMBL" id="CP064788">
    <property type="protein sequence ID" value="QSG07903.1"/>
    <property type="molecule type" value="Genomic_DNA"/>
</dbReference>
<feature type="region of interest" description="Disordered" evidence="1">
    <location>
        <begin position="1"/>
        <end position="42"/>
    </location>
</feature>
<evidence type="ECO:0000256" key="1">
    <source>
        <dbReference type="SAM" id="MobiDB-lite"/>
    </source>
</evidence>
<dbReference type="AlphaFoldDB" id="A0A897N9U9"/>
<sequence length="42" mass="4430">MPEPGRDSGMERHICDRSGEMRCPAADHASNGGGTVTSRSNV</sequence>
<feature type="compositionally biased region" description="Basic and acidic residues" evidence="1">
    <location>
        <begin position="1"/>
        <end position="20"/>
    </location>
</feature>
<dbReference type="KEGG" id="hds:HSR122_0496"/>
<evidence type="ECO:0000313" key="3">
    <source>
        <dbReference type="Proteomes" id="UP000662973"/>
    </source>
</evidence>
<gene>
    <name evidence="2" type="ORF">HSR122_0496</name>
</gene>
<proteinExistence type="predicted"/>
<evidence type="ECO:0000313" key="2">
    <source>
        <dbReference type="EMBL" id="QSG07903.1"/>
    </source>
</evidence>
<name>A0A897N9U9_9EURY</name>